<dbReference type="GO" id="GO:0016491">
    <property type="term" value="F:oxidoreductase activity"/>
    <property type="evidence" value="ECO:0007669"/>
    <property type="project" value="InterPro"/>
</dbReference>
<keyword evidence="3" id="KW-1185">Reference proteome</keyword>
<dbReference type="FunCoup" id="I3TEC6">
    <property type="interactions" value="25"/>
</dbReference>
<dbReference type="AlphaFoldDB" id="I3TEC6"/>
<dbReference type="InterPro" id="IPR020471">
    <property type="entry name" value="AKR"/>
</dbReference>
<dbReference type="InterPro" id="IPR023210">
    <property type="entry name" value="NADP_OxRdtase_dom"/>
</dbReference>
<dbReference type="EMBL" id="CP003531">
    <property type="protein sequence ID" value="AFK51114.1"/>
    <property type="molecule type" value="Genomic_DNA"/>
</dbReference>
<dbReference type="eggNOG" id="arCOG01619">
    <property type="taxonomic scope" value="Archaea"/>
</dbReference>
<name>I3TEC6_THEC1</name>
<dbReference type="PRINTS" id="PR00069">
    <property type="entry name" value="ALDKETRDTASE"/>
</dbReference>
<dbReference type="STRING" id="1184251.TCELL_0690"/>
<dbReference type="SUPFAM" id="SSF51430">
    <property type="entry name" value="NAD(P)-linked oxidoreductase"/>
    <property type="match status" value="1"/>
</dbReference>
<dbReference type="Gene3D" id="3.20.20.100">
    <property type="entry name" value="NADP-dependent oxidoreductase domain"/>
    <property type="match status" value="1"/>
</dbReference>
<dbReference type="KEGG" id="thg:TCELL_0690"/>
<proteinExistence type="predicted"/>
<dbReference type="CDD" id="cd19072">
    <property type="entry name" value="AKR_AKR3F1-like"/>
    <property type="match status" value="1"/>
</dbReference>
<dbReference type="HOGENOM" id="CLU_023205_2_3_2"/>
<evidence type="ECO:0000313" key="3">
    <source>
        <dbReference type="Proteomes" id="UP000005270"/>
    </source>
</evidence>
<dbReference type="PIRSF" id="PIRSF000097">
    <property type="entry name" value="AKR"/>
    <property type="match status" value="1"/>
</dbReference>
<reference evidence="2 3" key="1">
    <citation type="journal article" date="2012" name="J. Bacteriol.">
        <title>Complete genome sequence of the hyperthermophilic cellulolytic Crenarchaeon 'Thermogladius cellulolyticus' 1633.</title>
        <authorList>
            <person name="Mardanov A.V."/>
            <person name="Kochetkova T.V."/>
            <person name="Beletsky A.V."/>
            <person name="Bonch-Osmolovskaya E.A."/>
            <person name="Ravin N.V."/>
            <person name="Skryabin K.G."/>
        </authorList>
    </citation>
    <scope>NUCLEOTIDE SEQUENCE [LARGE SCALE GENOMIC DNA]</scope>
    <source>
        <strain evidence="3">DSM 22663 / VKM B-2946 / 1633</strain>
    </source>
</reference>
<evidence type="ECO:0000259" key="1">
    <source>
        <dbReference type="Pfam" id="PF00248"/>
    </source>
</evidence>
<feature type="domain" description="NADP-dependent oxidoreductase" evidence="1">
    <location>
        <begin position="33"/>
        <end position="281"/>
    </location>
</feature>
<organism evidence="2 3">
    <name type="scientific">Thermogladius calderae (strain DSM 22663 / VKM B-2946 / 1633)</name>
    <dbReference type="NCBI Taxonomy" id="1184251"/>
    <lineage>
        <taxon>Archaea</taxon>
        <taxon>Thermoproteota</taxon>
        <taxon>Thermoprotei</taxon>
        <taxon>Desulfurococcales</taxon>
        <taxon>Desulfurococcaceae</taxon>
        <taxon>Thermogladius</taxon>
    </lineage>
</organism>
<sequence>MVAGSSPAGGSTRRGGVTQVEFKVIGSDKVSAVGLGTWAIRDYGKAYEAYLYALSSGVNNVDTAEMYDGGKAEEFVGKLVKAVGRDNVFITTKMLPDRLVDKDLIIKAARAALRRLGVNYVDLYLIHWPNTSISIEEQVRNFEIVAKEGLTRYIGVSNFDLTELKRAINALSRERIVVNQVHYSVLHKGEVEEALLPFCRANNIAIQAYMPLERGAVATHPVIQKIASKYGRTPVQVALNYLISQDNVIPIPKAEKIEHVKEIMGSMGWRMGSEDLEELKRI</sequence>
<accession>I3TEC6</accession>
<gene>
    <name evidence="2" type="ordered locus">TCELL_0690</name>
</gene>
<dbReference type="PANTHER" id="PTHR43638:SF3">
    <property type="entry name" value="ALDEHYDE REDUCTASE"/>
    <property type="match status" value="1"/>
</dbReference>
<dbReference type="Pfam" id="PF00248">
    <property type="entry name" value="Aldo_ket_red"/>
    <property type="match status" value="1"/>
</dbReference>
<dbReference type="InterPro" id="IPR036812">
    <property type="entry name" value="NAD(P)_OxRdtase_dom_sf"/>
</dbReference>
<evidence type="ECO:0000313" key="2">
    <source>
        <dbReference type="EMBL" id="AFK51114.1"/>
    </source>
</evidence>
<dbReference type="InterPro" id="IPR018170">
    <property type="entry name" value="Aldo/ket_reductase_CS"/>
</dbReference>
<protein>
    <submittedName>
        <fullName evidence="2">Aldo/keto reductase</fullName>
    </submittedName>
</protein>
<dbReference type="PANTHER" id="PTHR43638">
    <property type="entry name" value="OXIDOREDUCTASE, ALDO/KETO REDUCTASE FAMILY PROTEIN"/>
    <property type="match status" value="1"/>
</dbReference>
<dbReference type="Proteomes" id="UP000005270">
    <property type="component" value="Chromosome"/>
</dbReference>
<dbReference type="InParanoid" id="I3TEC6"/>
<dbReference type="PROSITE" id="PS00062">
    <property type="entry name" value="ALDOKETO_REDUCTASE_2"/>
    <property type="match status" value="1"/>
</dbReference>